<evidence type="ECO:0000256" key="1">
    <source>
        <dbReference type="ARBA" id="ARBA00004571"/>
    </source>
</evidence>
<dbReference type="Proteomes" id="UP001501411">
    <property type="component" value="Unassembled WGS sequence"/>
</dbReference>
<gene>
    <name evidence="13" type="ORF">GCM10023231_12270</name>
</gene>
<comment type="similarity">
    <text evidence="8 9">Belongs to the TonB-dependent receptor family.</text>
</comment>
<comment type="caution">
    <text evidence="13">The sequence shown here is derived from an EMBL/GenBank/DDBJ whole genome shotgun (WGS) entry which is preliminary data.</text>
</comment>
<comment type="subcellular location">
    <subcellularLocation>
        <location evidence="1 8">Cell outer membrane</location>
        <topology evidence="1 8">Multi-pass membrane protein</topology>
    </subcellularLocation>
</comment>
<evidence type="ECO:0000256" key="2">
    <source>
        <dbReference type="ARBA" id="ARBA00022448"/>
    </source>
</evidence>
<dbReference type="EMBL" id="BAABIQ010000006">
    <property type="protein sequence ID" value="GAA4785921.1"/>
    <property type="molecule type" value="Genomic_DNA"/>
</dbReference>
<evidence type="ECO:0000313" key="13">
    <source>
        <dbReference type="EMBL" id="GAA4785921.1"/>
    </source>
</evidence>
<keyword evidence="4 8" id="KW-0812">Transmembrane</keyword>
<keyword evidence="13" id="KW-0675">Receptor</keyword>
<keyword evidence="6 8" id="KW-0472">Membrane</keyword>
<reference evidence="14" key="1">
    <citation type="journal article" date="2019" name="Int. J. Syst. Evol. Microbiol.">
        <title>The Global Catalogue of Microorganisms (GCM) 10K type strain sequencing project: providing services to taxonomists for standard genome sequencing and annotation.</title>
        <authorList>
            <consortium name="The Broad Institute Genomics Platform"/>
            <consortium name="The Broad Institute Genome Sequencing Center for Infectious Disease"/>
            <person name="Wu L."/>
            <person name="Ma J."/>
        </authorList>
    </citation>
    <scope>NUCLEOTIDE SEQUENCE [LARGE SCALE GENOMIC DNA]</scope>
    <source>
        <strain evidence="14">JCM 18200</strain>
    </source>
</reference>
<protein>
    <submittedName>
        <fullName evidence="13">TonB-dependent receptor</fullName>
    </submittedName>
</protein>
<evidence type="ECO:0000256" key="9">
    <source>
        <dbReference type="RuleBase" id="RU003357"/>
    </source>
</evidence>
<evidence type="ECO:0000259" key="12">
    <source>
        <dbReference type="Pfam" id="PF07715"/>
    </source>
</evidence>
<dbReference type="PROSITE" id="PS52016">
    <property type="entry name" value="TONB_DEPENDENT_REC_3"/>
    <property type="match status" value="1"/>
</dbReference>
<dbReference type="InterPro" id="IPR012910">
    <property type="entry name" value="Plug_dom"/>
</dbReference>
<dbReference type="RefSeq" id="WP_345230856.1">
    <property type="nucleotide sequence ID" value="NZ_BAABIQ010000006.1"/>
</dbReference>
<dbReference type="InterPro" id="IPR008969">
    <property type="entry name" value="CarboxyPept-like_regulatory"/>
</dbReference>
<evidence type="ECO:0000313" key="14">
    <source>
        <dbReference type="Proteomes" id="UP001501411"/>
    </source>
</evidence>
<name>A0ABP9ATY8_9SPHI</name>
<sequence>MAKKVYLLLGMIIIFIIPAWAQQVITGAVTSAADGTPLIGVSVRVSGTSIGTSTNAAGHFQISARKGATLVFSYIGYISQDTLVGDSAVINIHLAADNALDEVVVVGYGTQRRSELTGSVSTVKGEQISAQAVRSPLQALSGVTPGVEVLQNSGQPGAALSVRVRGGNSLLGSNEPLYVIDGFPISGSLEQLNPNDILSLDVLKDASATAIYGSRGANGVVMITTKKGSATGTKIEYNAYYGWQSVYKKLDLLSAHDYAVLANERAANDGEIPYFTDDEIASFGEGTDWQDEIFSTQPIQNHSLLIAGGNEKTKFSISGNYLNQDGIILNSYYKQLQLRNTIDHELFKGWNVSLNTIINQGKSNILKSDNTERGSGVLSGALVAPPTLDVYNEDGTYSNIKAYAFSPDIAENPVMTALERTDLTTKKSLLTNGALTGNITKDLVFRSAVGLEYQNNRGDYYSPRMFQVSATGDATLSYGEVLNVVNENTLTYTKQLNDDHQIKVLAGLTNQKTTEQGVTTGATGFALDVLEDLALQTGNTPKTPTSFRTEYSVLSYLGRINYAYKDKLLLTASMRADGSSRFGKSNKWGYFPSVAAAWRISSEEFWNNLSETVNDFKLRASWGKTGNTSVLPYQSLNILTGLPVVFDDNIAVGYAPSNLQPNPELKWETTSQYDLGIDVGLWNGRMNLVADYYYKKTNDLLTSSPVPLSTGYLTQAMNVGSVENKGFEASLSGAIIEKTDFSWNMGINLSINRNKVLSLKDGADIFGTTLGLPVGLPVSLVREGYPVGVFYGYLEDGLTADGAINFVDLDQSGSITATDRTIIGDPNPDYTIGLNSTVSYKNFSLSFLINSVQGNDIFNYTYTNIADGFSFGINQIQDVMGNYWTAENPNQQATYPKISKNTKYLASDRYVYDGSYIRMKNIQLAYTFKNLKINTLSLANSQVYISAQNLFTITDYPNYSPEVNTVGGGISRGIDQYGYPDARTFLVGVRLKF</sequence>
<evidence type="ECO:0000256" key="8">
    <source>
        <dbReference type="PROSITE-ProRule" id="PRU01360"/>
    </source>
</evidence>
<dbReference type="Pfam" id="PF13715">
    <property type="entry name" value="CarbopepD_reg_2"/>
    <property type="match status" value="1"/>
</dbReference>
<keyword evidence="2 8" id="KW-0813">Transport</keyword>
<dbReference type="Gene3D" id="2.40.170.20">
    <property type="entry name" value="TonB-dependent receptor, beta-barrel domain"/>
    <property type="match status" value="1"/>
</dbReference>
<evidence type="ECO:0000256" key="10">
    <source>
        <dbReference type="SAM" id="SignalP"/>
    </source>
</evidence>
<dbReference type="SUPFAM" id="SSF49464">
    <property type="entry name" value="Carboxypeptidase regulatory domain-like"/>
    <property type="match status" value="1"/>
</dbReference>
<feature type="signal peptide" evidence="10">
    <location>
        <begin position="1"/>
        <end position="21"/>
    </location>
</feature>
<keyword evidence="14" id="KW-1185">Reference proteome</keyword>
<evidence type="ECO:0000256" key="6">
    <source>
        <dbReference type="ARBA" id="ARBA00023136"/>
    </source>
</evidence>
<dbReference type="Gene3D" id="2.170.130.10">
    <property type="entry name" value="TonB-dependent receptor, plug domain"/>
    <property type="match status" value="1"/>
</dbReference>
<evidence type="ECO:0000256" key="3">
    <source>
        <dbReference type="ARBA" id="ARBA00022452"/>
    </source>
</evidence>
<evidence type="ECO:0000259" key="11">
    <source>
        <dbReference type="Pfam" id="PF00593"/>
    </source>
</evidence>
<evidence type="ECO:0000256" key="7">
    <source>
        <dbReference type="ARBA" id="ARBA00023237"/>
    </source>
</evidence>
<keyword evidence="5 9" id="KW-0798">TonB box</keyword>
<keyword evidence="3 8" id="KW-1134">Transmembrane beta strand</keyword>
<evidence type="ECO:0000256" key="4">
    <source>
        <dbReference type="ARBA" id="ARBA00022692"/>
    </source>
</evidence>
<dbReference type="InterPro" id="IPR039426">
    <property type="entry name" value="TonB-dep_rcpt-like"/>
</dbReference>
<organism evidence="13 14">
    <name type="scientific">Olivibacter ginsenosidimutans</name>
    <dbReference type="NCBI Taxonomy" id="1176537"/>
    <lineage>
        <taxon>Bacteria</taxon>
        <taxon>Pseudomonadati</taxon>
        <taxon>Bacteroidota</taxon>
        <taxon>Sphingobacteriia</taxon>
        <taxon>Sphingobacteriales</taxon>
        <taxon>Sphingobacteriaceae</taxon>
        <taxon>Olivibacter</taxon>
    </lineage>
</organism>
<evidence type="ECO:0000256" key="5">
    <source>
        <dbReference type="ARBA" id="ARBA00023077"/>
    </source>
</evidence>
<feature type="domain" description="TonB-dependent receptor plug" evidence="12">
    <location>
        <begin position="114"/>
        <end position="220"/>
    </location>
</feature>
<feature type="chain" id="PRO_5046218262" evidence="10">
    <location>
        <begin position="22"/>
        <end position="993"/>
    </location>
</feature>
<dbReference type="NCBIfam" id="TIGR04056">
    <property type="entry name" value="OMP_RagA_SusC"/>
    <property type="match status" value="1"/>
</dbReference>
<dbReference type="InterPro" id="IPR000531">
    <property type="entry name" value="Beta-barrel_TonB"/>
</dbReference>
<dbReference type="InterPro" id="IPR036942">
    <property type="entry name" value="Beta-barrel_TonB_sf"/>
</dbReference>
<dbReference type="InterPro" id="IPR037066">
    <property type="entry name" value="Plug_dom_sf"/>
</dbReference>
<dbReference type="InterPro" id="IPR023996">
    <property type="entry name" value="TonB-dep_OMP_SusC/RagA"/>
</dbReference>
<proteinExistence type="inferred from homology"/>
<dbReference type="SUPFAM" id="SSF56935">
    <property type="entry name" value="Porins"/>
    <property type="match status" value="1"/>
</dbReference>
<accession>A0ABP9ATY8</accession>
<feature type="domain" description="TonB-dependent receptor-like beta-barrel" evidence="11">
    <location>
        <begin position="432"/>
        <end position="847"/>
    </location>
</feature>
<dbReference type="InterPro" id="IPR023997">
    <property type="entry name" value="TonB-dep_OMP_SusC/RagA_CS"/>
</dbReference>
<keyword evidence="10" id="KW-0732">Signal</keyword>
<dbReference type="Gene3D" id="2.60.40.1120">
    <property type="entry name" value="Carboxypeptidase-like, regulatory domain"/>
    <property type="match status" value="1"/>
</dbReference>
<dbReference type="Pfam" id="PF07715">
    <property type="entry name" value="Plug"/>
    <property type="match status" value="1"/>
</dbReference>
<dbReference type="NCBIfam" id="TIGR04057">
    <property type="entry name" value="SusC_RagA_signa"/>
    <property type="match status" value="1"/>
</dbReference>
<dbReference type="Pfam" id="PF00593">
    <property type="entry name" value="TonB_dep_Rec_b-barrel"/>
    <property type="match status" value="1"/>
</dbReference>
<keyword evidence="7 8" id="KW-0998">Cell outer membrane</keyword>